<dbReference type="AlphaFoldDB" id="A0AA37NY54"/>
<accession>A0AA37NY54</accession>
<reference evidence="1 2" key="1">
    <citation type="submission" date="2022-03" db="EMBL/GenBank/DDBJ databases">
        <title>Genome data of Colletotrichum spp.</title>
        <authorList>
            <person name="Utami Y.D."/>
            <person name="Hiruma K."/>
        </authorList>
    </citation>
    <scope>NUCLEOTIDE SEQUENCE [LARGE SCALE GENOMIC DNA]</scope>
    <source>
        <strain evidence="1 2">MAFF 239500</strain>
    </source>
</reference>
<keyword evidence="2" id="KW-1185">Reference proteome</keyword>
<evidence type="ECO:0000313" key="1">
    <source>
        <dbReference type="EMBL" id="GKT45877.1"/>
    </source>
</evidence>
<protein>
    <submittedName>
        <fullName evidence="1">Uncharacterized protein</fullName>
    </submittedName>
</protein>
<dbReference type="Proteomes" id="UP001055115">
    <property type="component" value="Unassembled WGS sequence"/>
</dbReference>
<dbReference type="EMBL" id="BQXU01000014">
    <property type="protein sequence ID" value="GKT45877.1"/>
    <property type="molecule type" value="Genomic_DNA"/>
</dbReference>
<proteinExistence type="predicted"/>
<gene>
    <name evidence="1" type="ORF">ColSpa_06058</name>
</gene>
<sequence>MQGCLIRGIIEEGMTGIVVSTPWTNRRYGHAFQGCVESMKQTGTWIANTYEEGSYESVDWVAGAITVCAKKQESIPLSRCNGYGDFK</sequence>
<comment type="caution">
    <text evidence="1">The sequence shown here is derived from an EMBL/GenBank/DDBJ whole genome shotgun (WGS) entry which is preliminary data.</text>
</comment>
<name>A0AA37NY54_9PEZI</name>
<evidence type="ECO:0000313" key="2">
    <source>
        <dbReference type="Proteomes" id="UP001055115"/>
    </source>
</evidence>
<dbReference type="GeneID" id="73326860"/>
<dbReference type="RefSeq" id="XP_049128227.1">
    <property type="nucleotide sequence ID" value="XM_049272270.1"/>
</dbReference>
<organism evidence="1 2">
    <name type="scientific">Colletotrichum spaethianum</name>
    <dbReference type="NCBI Taxonomy" id="700344"/>
    <lineage>
        <taxon>Eukaryota</taxon>
        <taxon>Fungi</taxon>
        <taxon>Dikarya</taxon>
        <taxon>Ascomycota</taxon>
        <taxon>Pezizomycotina</taxon>
        <taxon>Sordariomycetes</taxon>
        <taxon>Hypocreomycetidae</taxon>
        <taxon>Glomerellales</taxon>
        <taxon>Glomerellaceae</taxon>
        <taxon>Colletotrichum</taxon>
        <taxon>Colletotrichum spaethianum species complex</taxon>
    </lineage>
</organism>